<evidence type="ECO:0000313" key="2">
    <source>
        <dbReference type="EMBL" id="MDP9610190.1"/>
    </source>
</evidence>
<protein>
    <recommendedName>
        <fullName evidence="4">WXG100 family type VII secretion target</fullName>
    </recommendedName>
</protein>
<gene>
    <name evidence="2" type="ORF">JOF35_002467</name>
</gene>
<keyword evidence="3" id="KW-1185">Reference proteome</keyword>
<feature type="region of interest" description="Disordered" evidence="1">
    <location>
        <begin position="1"/>
        <end position="24"/>
    </location>
</feature>
<evidence type="ECO:0000313" key="3">
    <source>
        <dbReference type="Proteomes" id="UP001234880"/>
    </source>
</evidence>
<name>A0ABT9KPW4_9ACTN</name>
<organism evidence="2 3">
    <name type="scientific">Streptomyces demainii</name>
    <dbReference type="NCBI Taxonomy" id="588122"/>
    <lineage>
        <taxon>Bacteria</taxon>
        <taxon>Bacillati</taxon>
        <taxon>Actinomycetota</taxon>
        <taxon>Actinomycetes</taxon>
        <taxon>Kitasatosporales</taxon>
        <taxon>Streptomycetaceae</taxon>
        <taxon>Streptomyces</taxon>
    </lineage>
</organism>
<evidence type="ECO:0008006" key="4">
    <source>
        <dbReference type="Google" id="ProtNLM"/>
    </source>
</evidence>
<dbReference type="Proteomes" id="UP001234880">
    <property type="component" value="Unassembled WGS sequence"/>
</dbReference>
<proteinExistence type="predicted"/>
<accession>A0ABT9KPW4</accession>
<dbReference type="EMBL" id="JAURUE010000001">
    <property type="protein sequence ID" value="MDP9610190.1"/>
    <property type="molecule type" value="Genomic_DNA"/>
</dbReference>
<evidence type="ECO:0000256" key="1">
    <source>
        <dbReference type="SAM" id="MobiDB-lite"/>
    </source>
</evidence>
<reference evidence="2 3" key="1">
    <citation type="submission" date="2023-07" db="EMBL/GenBank/DDBJ databases">
        <title>Sequencing the genomes of 1000 actinobacteria strains.</title>
        <authorList>
            <person name="Klenk H.-P."/>
        </authorList>
    </citation>
    <scope>NUCLEOTIDE SEQUENCE [LARGE SCALE GENOMIC DNA]</scope>
    <source>
        <strain evidence="2 3">DSM 41600</strain>
    </source>
</reference>
<dbReference type="Gene3D" id="1.10.287.1060">
    <property type="entry name" value="ESAT-6-like"/>
    <property type="match status" value="1"/>
</dbReference>
<sequence length="141" mass="14806">MYDNRSAGEASRMGSGGGHGGGHGDGKVLDIKVADIKSVAPTFHHQAVKLSEALTTLITALDGYGEPWGDDKPGKDFAKQYKPNQKHIESAAGILVLGLTSIHEAMNDMADGHVDNDKLIEGMFTKAKKAQQDGPGHGGGR</sequence>
<comment type="caution">
    <text evidence="2">The sequence shown here is derived from an EMBL/GenBank/DDBJ whole genome shotgun (WGS) entry which is preliminary data.</text>
</comment>